<organism evidence="2 3">
    <name type="scientific">Mobilicoccus caccae</name>
    <dbReference type="NCBI Taxonomy" id="1859295"/>
    <lineage>
        <taxon>Bacteria</taxon>
        <taxon>Bacillati</taxon>
        <taxon>Actinomycetota</taxon>
        <taxon>Actinomycetes</taxon>
        <taxon>Micrococcales</taxon>
        <taxon>Dermatophilaceae</taxon>
        <taxon>Mobilicoccus</taxon>
    </lineage>
</organism>
<name>A0ABQ6IY14_9MICO</name>
<dbReference type="SUPFAM" id="SSF159941">
    <property type="entry name" value="MM3350-like"/>
    <property type="match status" value="1"/>
</dbReference>
<protein>
    <recommendedName>
        <fullName evidence="1">Plasmid pRiA4b Orf3-like domain-containing protein</fullName>
    </recommendedName>
</protein>
<comment type="caution">
    <text evidence="2">The sequence shown here is derived from an EMBL/GenBank/DDBJ whole genome shotgun (WGS) entry which is preliminary data.</text>
</comment>
<feature type="domain" description="Plasmid pRiA4b Orf3-like" evidence="1">
    <location>
        <begin position="26"/>
        <end position="203"/>
    </location>
</feature>
<gene>
    <name evidence="2" type="ORF">GCM10025883_36240</name>
</gene>
<dbReference type="InterPro" id="IPR024047">
    <property type="entry name" value="MM3350-like_sf"/>
</dbReference>
<dbReference type="EMBL" id="BSUO01000001">
    <property type="protein sequence ID" value="GMA41579.1"/>
    <property type="molecule type" value="Genomic_DNA"/>
</dbReference>
<sequence length="217" mass="23897">MPRRDDVDGLDRPVWHEGASTRGESVIRVRADILGIKPPLWRRLELRGSLTLDKVHPVFAAAFGWAPEAEYRFCDVVRVDGATRLGCLFVNEWTRGRGHLGPQEWTVRLDQVLSGPRSRLRYTYGRPGFGVTVVAEDVMPAPPAEVGEVPAARLLTGRRAGPPQDFASAAMYDMATQGRFPASLADLLHISSLPEDYDPEAIDLALLDARVRAAAES</sequence>
<reference evidence="3" key="1">
    <citation type="journal article" date="2019" name="Int. J. Syst. Evol. Microbiol.">
        <title>The Global Catalogue of Microorganisms (GCM) 10K type strain sequencing project: providing services to taxonomists for standard genome sequencing and annotation.</title>
        <authorList>
            <consortium name="The Broad Institute Genomics Platform"/>
            <consortium name="The Broad Institute Genome Sequencing Center for Infectious Disease"/>
            <person name="Wu L."/>
            <person name="Ma J."/>
        </authorList>
    </citation>
    <scope>NUCLEOTIDE SEQUENCE [LARGE SCALE GENOMIC DNA]</scope>
    <source>
        <strain evidence="3">NBRC 113072</strain>
    </source>
</reference>
<proteinExistence type="predicted"/>
<dbReference type="Gene3D" id="3.10.290.30">
    <property type="entry name" value="MM3350-like"/>
    <property type="match status" value="1"/>
</dbReference>
<accession>A0ABQ6IY14</accession>
<dbReference type="Proteomes" id="UP001157126">
    <property type="component" value="Unassembled WGS sequence"/>
</dbReference>
<evidence type="ECO:0000259" key="1">
    <source>
        <dbReference type="Pfam" id="PF07929"/>
    </source>
</evidence>
<keyword evidence="3" id="KW-1185">Reference proteome</keyword>
<evidence type="ECO:0000313" key="3">
    <source>
        <dbReference type="Proteomes" id="UP001157126"/>
    </source>
</evidence>
<dbReference type="Pfam" id="PF07929">
    <property type="entry name" value="PRiA4_ORF3"/>
    <property type="match status" value="1"/>
</dbReference>
<dbReference type="InterPro" id="IPR012912">
    <property type="entry name" value="Plasmid_pRiA4b_Orf3-like"/>
</dbReference>
<evidence type="ECO:0000313" key="2">
    <source>
        <dbReference type="EMBL" id="GMA41579.1"/>
    </source>
</evidence>